<dbReference type="InterPro" id="IPR036291">
    <property type="entry name" value="NAD(P)-bd_dom_sf"/>
</dbReference>
<sequence>MSQRVSIVGCGWLGMPLALHLQSQGWGVTGSGRREETLQALAEAGIPGSLLVIGEQIQCDAPDTLFAADTLIINVPPGREEQDNSYGERMALLAELAVEHGIRQALFVSSTSVYQDGPTFPECDELAPLSDSPRARMMRLAEQVVRDRFAKVIVLRPSGLVGGERHPGRFLAGRKGLTGAEAPVNLVHRDDVIGAIQCLISRGPWGETFNLSAPLHPTRGDFYPRAALGLGLCEPEFSDAPLPGKRICSDKLVQSMGFHFRYPDPLTMPPLGN</sequence>
<dbReference type="PANTHER" id="PTHR48079">
    <property type="entry name" value="PROTEIN YEEZ"/>
    <property type="match status" value="1"/>
</dbReference>
<proteinExistence type="predicted"/>
<dbReference type="Proteomes" id="UP001501600">
    <property type="component" value="Unassembled WGS sequence"/>
</dbReference>
<evidence type="ECO:0000313" key="2">
    <source>
        <dbReference type="EMBL" id="GAA5189700.1"/>
    </source>
</evidence>
<dbReference type="InterPro" id="IPR051783">
    <property type="entry name" value="NAD(P)-dependent_oxidoreduct"/>
</dbReference>
<dbReference type="Gene3D" id="3.40.50.720">
    <property type="entry name" value="NAD(P)-binding Rossmann-like Domain"/>
    <property type="match status" value="1"/>
</dbReference>
<dbReference type="Pfam" id="PF03446">
    <property type="entry name" value="NAD_binding_2"/>
    <property type="match status" value="1"/>
</dbReference>
<dbReference type="RefSeq" id="WP_345316203.1">
    <property type="nucleotide sequence ID" value="NZ_BAABLF010000006.1"/>
</dbReference>
<dbReference type="SUPFAM" id="SSF51735">
    <property type="entry name" value="NAD(P)-binding Rossmann-fold domains"/>
    <property type="match status" value="1"/>
</dbReference>
<comment type="caution">
    <text evidence="2">The sequence shown here is derived from an EMBL/GenBank/DDBJ whole genome shotgun (WGS) entry which is preliminary data.</text>
</comment>
<dbReference type="CDD" id="cd05266">
    <property type="entry name" value="SDR_a4"/>
    <property type="match status" value="1"/>
</dbReference>
<dbReference type="EMBL" id="BAABLF010000006">
    <property type="protein sequence ID" value="GAA5189700.1"/>
    <property type="molecule type" value="Genomic_DNA"/>
</dbReference>
<name>A0ABP9S1E7_9GAMM</name>
<keyword evidence="3" id="KW-1185">Reference proteome</keyword>
<organism evidence="2 3">
    <name type="scientific">Ferrimonas gelatinilytica</name>
    <dbReference type="NCBI Taxonomy" id="1255257"/>
    <lineage>
        <taxon>Bacteria</taxon>
        <taxon>Pseudomonadati</taxon>
        <taxon>Pseudomonadota</taxon>
        <taxon>Gammaproteobacteria</taxon>
        <taxon>Alteromonadales</taxon>
        <taxon>Ferrimonadaceae</taxon>
        <taxon>Ferrimonas</taxon>
    </lineage>
</organism>
<accession>A0ABP9S1E7</accession>
<dbReference type="InterPro" id="IPR006115">
    <property type="entry name" value="6PGDH_NADP-bd"/>
</dbReference>
<gene>
    <name evidence="2" type="ORF">GCM10025772_12710</name>
</gene>
<reference evidence="3" key="1">
    <citation type="journal article" date="2019" name="Int. J. Syst. Evol. Microbiol.">
        <title>The Global Catalogue of Microorganisms (GCM) 10K type strain sequencing project: providing services to taxonomists for standard genome sequencing and annotation.</title>
        <authorList>
            <consortium name="The Broad Institute Genomics Platform"/>
            <consortium name="The Broad Institute Genome Sequencing Center for Infectious Disease"/>
            <person name="Wu L."/>
            <person name="Ma J."/>
        </authorList>
    </citation>
    <scope>NUCLEOTIDE SEQUENCE [LARGE SCALE GENOMIC DNA]</scope>
    <source>
        <strain evidence="3">JCM 18720</strain>
    </source>
</reference>
<evidence type="ECO:0000259" key="1">
    <source>
        <dbReference type="Pfam" id="PF03446"/>
    </source>
</evidence>
<dbReference type="PANTHER" id="PTHR48079:SF6">
    <property type="entry name" value="NAD(P)-BINDING DOMAIN-CONTAINING PROTEIN-RELATED"/>
    <property type="match status" value="1"/>
</dbReference>
<protein>
    <submittedName>
        <fullName evidence="2">SDR family oxidoreductase</fullName>
    </submittedName>
</protein>
<feature type="domain" description="6-phosphogluconate dehydrogenase NADP-binding" evidence="1">
    <location>
        <begin position="5"/>
        <end position="78"/>
    </location>
</feature>
<evidence type="ECO:0000313" key="3">
    <source>
        <dbReference type="Proteomes" id="UP001501600"/>
    </source>
</evidence>